<dbReference type="PROSITE" id="PS51718">
    <property type="entry name" value="G_DYNAMIN_2"/>
    <property type="match status" value="1"/>
</dbReference>
<feature type="coiled-coil region" evidence="4">
    <location>
        <begin position="695"/>
        <end position="722"/>
    </location>
</feature>
<dbReference type="GO" id="GO:0005874">
    <property type="term" value="C:microtubule"/>
    <property type="evidence" value="ECO:0007669"/>
    <property type="project" value="TreeGrafter"/>
</dbReference>
<dbReference type="SMART" id="SM00053">
    <property type="entry name" value="DYNc"/>
    <property type="match status" value="1"/>
</dbReference>
<dbReference type="Proteomes" id="UP000095358">
    <property type="component" value="Unassembled WGS sequence"/>
</dbReference>
<feature type="domain" description="Dynamin-type G" evidence="6">
    <location>
        <begin position="221"/>
        <end position="498"/>
    </location>
</feature>
<dbReference type="PRINTS" id="PR00195">
    <property type="entry name" value="DYNAMIN"/>
</dbReference>
<dbReference type="STRING" id="29833.A0A1E5RJP7"/>
<dbReference type="Pfam" id="PF24550">
    <property type="entry name" value="LIS_MGM1"/>
    <property type="match status" value="1"/>
</dbReference>
<proteinExistence type="inferred from homology"/>
<gene>
    <name evidence="7" type="ORF">AWRI3580_g3073</name>
</gene>
<evidence type="ECO:0000256" key="2">
    <source>
        <dbReference type="ARBA" id="ARBA00023134"/>
    </source>
</evidence>
<dbReference type="CDD" id="cd08771">
    <property type="entry name" value="DLP_1"/>
    <property type="match status" value="1"/>
</dbReference>
<dbReference type="InterPro" id="IPR027417">
    <property type="entry name" value="P-loop_NTPase"/>
</dbReference>
<keyword evidence="8" id="KW-1185">Reference proteome</keyword>
<sequence>MLPKYGMNRFNLSNHSIIKAKTYVSFLNNNVLTITRNFQKSSYKTTPYFALNKKLNNVPMLLNSNFLMVNRNIQRHKSGFVSILGRTLRLPAYFTGGVAAISSYVLYKLEEGGNKIKEFWGKSSDWFEEVFGDIELFGKTNDEGNNNNNNGNNDDVVVGATLLASMSGPQESEEDTKENEEEDDDEEELIDTTGDDMVSLTRQMIEIRSILNKISSSMGSTINLPSIVVIGSQSSGKSSVLESIVGKDFLPKGANMVTRRPIELTLINTSEEDIEENMPVTTSSKSIFKKKIMSVDNSEYLIDIPQLRQFNISDFNQVKRLLIDLNLQVPSTDFISEEPIELIIKSPKVPDLQLIDLPGYIQVESINQPIELKSKIRNLCDKYLQQPNIILAISSADVDLANSTSLQAARKADPKGERTLGVITKIDLVKPELARDILLNKNYPLKMGYVGVINSKSSELDYFKKFKPYFESCQYSNKKLRKKLIKILETTMSKELKPTFIKLQQELDNTRYRFKVEYNDRQLTPRTHLSSQIDILKLSVKELQELFGRNELKSVLRQELDQEVLKILSTNYWKDLENENLKNIIINEESSSDQYWHKNVELASSTLTKLGIGRISTSIITNSIMSEINNILFVLQPESFKTEGFLYSLVNEIAIKVLNKKYYTTADQVENCIKPFKYEVDIEKREWDDSKNNSVLLLKEELKQVNNKKNELKSIINESMGNKQIHQLIQFIKQEKHRIVDESSNNRYDGGFSTTMLQLGTNFINLENREKLLKFRLKFISGKQCKDQKSMDKCPEIYLKAINEKLISTAVLFLNIELLSDFFYNFPIELDKEINKLSNEDVEMFAKQDSNINKHIELQKKKDLLELAINKMNNMLIYERINKK</sequence>
<dbReference type="Pfam" id="PF00350">
    <property type="entry name" value="Dynamin_N"/>
    <property type="match status" value="1"/>
</dbReference>
<dbReference type="GO" id="GO:0005525">
    <property type="term" value="F:GTP binding"/>
    <property type="evidence" value="ECO:0007669"/>
    <property type="project" value="UniProtKB-KW"/>
</dbReference>
<keyword evidence="1 3" id="KW-0547">Nucleotide-binding</keyword>
<dbReference type="EMBL" id="LPNN01000005">
    <property type="protein sequence ID" value="OEJ87084.1"/>
    <property type="molecule type" value="Genomic_DNA"/>
</dbReference>
<dbReference type="GO" id="GO:0008017">
    <property type="term" value="F:microtubule binding"/>
    <property type="evidence" value="ECO:0007669"/>
    <property type="project" value="TreeGrafter"/>
</dbReference>
<dbReference type="Gene3D" id="3.40.50.300">
    <property type="entry name" value="P-loop containing nucleotide triphosphate hydrolases"/>
    <property type="match status" value="1"/>
</dbReference>
<evidence type="ECO:0000313" key="7">
    <source>
        <dbReference type="EMBL" id="OEJ87084.1"/>
    </source>
</evidence>
<feature type="compositionally biased region" description="Acidic residues" evidence="5">
    <location>
        <begin position="171"/>
        <end position="191"/>
    </location>
</feature>
<evidence type="ECO:0000256" key="3">
    <source>
        <dbReference type="RuleBase" id="RU003932"/>
    </source>
</evidence>
<dbReference type="GO" id="GO:0005737">
    <property type="term" value="C:cytoplasm"/>
    <property type="evidence" value="ECO:0007669"/>
    <property type="project" value="TreeGrafter"/>
</dbReference>
<comment type="caution">
    <text evidence="7">The sequence shown here is derived from an EMBL/GenBank/DDBJ whole genome shotgun (WGS) entry which is preliminary data.</text>
</comment>
<dbReference type="PANTHER" id="PTHR11566:SF212">
    <property type="entry name" value="DYNAMIN"/>
    <property type="match status" value="1"/>
</dbReference>
<dbReference type="PANTHER" id="PTHR11566">
    <property type="entry name" value="DYNAMIN"/>
    <property type="match status" value="1"/>
</dbReference>
<evidence type="ECO:0000313" key="8">
    <source>
        <dbReference type="Proteomes" id="UP000095358"/>
    </source>
</evidence>
<dbReference type="InterPro" id="IPR045063">
    <property type="entry name" value="Dynamin_N"/>
</dbReference>
<dbReference type="GO" id="GO:0003924">
    <property type="term" value="F:GTPase activity"/>
    <property type="evidence" value="ECO:0007669"/>
    <property type="project" value="InterPro"/>
</dbReference>
<protein>
    <submittedName>
        <fullName evidence="7">Dynamin-like GTPase MGM1, mitochondrial</fullName>
    </submittedName>
</protein>
<dbReference type="OrthoDB" id="5061070at2759"/>
<dbReference type="PROSITE" id="PS00410">
    <property type="entry name" value="G_DYNAMIN_1"/>
    <property type="match status" value="1"/>
</dbReference>
<dbReference type="GO" id="GO:0031623">
    <property type="term" value="P:receptor internalization"/>
    <property type="evidence" value="ECO:0007669"/>
    <property type="project" value="TreeGrafter"/>
</dbReference>
<dbReference type="AlphaFoldDB" id="A0A1E5RJP7"/>
<dbReference type="GO" id="GO:0005886">
    <property type="term" value="C:plasma membrane"/>
    <property type="evidence" value="ECO:0007669"/>
    <property type="project" value="TreeGrafter"/>
</dbReference>
<dbReference type="InterPro" id="IPR019762">
    <property type="entry name" value="Dynamin_GTPase_CS"/>
</dbReference>
<dbReference type="InterPro" id="IPR001401">
    <property type="entry name" value="Dynamin_GTPase"/>
</dbReference>
<keyword evidence="2 3" id="KW-0342">GTP-binding</keyword>
<evidence type="ECO:0000256" key="1">
    <source>
        <dbReference type="ARBA" id="ARBA00022741"/>
    </source>
</evidence>
<comment type="similarity">
    <text evidence="3">Belongs to the TRAFAC class dynamin-like GTPase superfamily. Dynamin/Fzo/YdjA family.</text>
</comment>
<dbReference type="VEuPathDB" id="FungiDB:AWRI3580_g3073"/>
<feature type="region of interest" description="Disordered" evidence="5">
    <location>
        <begin position="167"/>
        <end position="191"/>
    </location>
</feature>
<reference evidence="8" key="1">
    <citation type="journal article" date="2016" name="Genome Announc.">
        <title>Genome sequences of three species of Hanseniaspora isolated from spontaneous wine fermentations.</title>
        <authorList>
            <person name="Sternes P.R."/>
            <person name="Lee D."/>
            <person name="Kutyna D.R."/>
            <person name="Borneman A.R."/>
        </authorList>
    </citation>
    <scope>NUCLEOTIDE SEQUENCE [LARGE SCALE GENOMIC DNA]</scope>
    <source>
        <strain evidence="8">AWRI3580</strain>
    </source>
</reference>
<dbReference type="InterPro" id="IPR030381">
    <property type="entry name" value="G_DYNAMIN_dom"/>
</dbReference>
<organism evidence="7 8">
    <name type="scientific">Hanseniaspora uvarum</name>
    <name type="common">Yeast</name>
    <name type="synonym">Kloeckera apiculata</name>
    <dbReference type="NCBI Taxonomy" id="29833"/>
    <lineage>
        <taxon>Eukaryota</taxon>
        <taxon>Fungi</taxon>
        <taxon>Dikarya</taxon>
        <taxon>Ascomycota</taxon>
        <taxon>Saccharomycotina</taxon>
        <taxon>Saccharomycetes</taxon>
        <taxon>Saccharomycodales</taxon>
        <taxon>Saccharomycodaceae</taxon>
        <taxon>Hanseniaspora</taxon>
    </lineage>
</organism>
<evidence type="ECO:0000259" key="6">
    <source>
        <dbReference type="PROSITE" id="PS51718"/>
    </source>
</evidence>
<evidence type="ECO:0000256" key="5">
    <source>
        <dbReference type="SAM" id="MobiDB-lite"/>
    </source>
</evidence>
<dbReference type="InterPro" id="IPR056495">
    <property type="entry name" value="LIS_MGM1"/>
</dbReference>
<dbReference type="InterPro" id="IPR022812">
    <property type="entry name" value="Dynamin"/>
</dbReference>
<dbReference type="GO" id="GO:0008053">
    <property type="term" value="P:mitochondrial fusion"/>
    <property type="evidence" value="ECO:0007669"/>
    <property type="project" value="TreeGrafter"/>
</dbReference>
<keyword evidence="4" id="KW-0175">Coiled coil</keyword>
<dbReference type="SUPFAM" id="SSF52540">
    <property type="entry name" value="P-loop containing nucleoside triphosphate hydrolases"/>
    <property type="match status" value="1"/>
</dbReference>
<accession>A0A1E5RJP7</accession>
<name>A0A1E5RJP7_HANUV</name>
<evidence type="ECO:0000256" key="4">
    <source>
        <dbReference type="SAM" id="Coils"/>
    </source>
</evidence>